<evidence type="ECO:0000313" key="3">
    <source>
        <dbReference type="Proteomes" id="UP000001194"/>
    </source>
</evidence>
<evidence type="ECO:0000313" key="2">
    <source>
        <dbReference type="EMBL" id="EDR08722.1"/>
    </source>
</evidence>
<protein>
    <submittedName>
        <fullName evidence="2">Predicted protein</fullName>
    </submittedName>
</protein>
<dbReference type="AlphaFoldDB" id="B0DAB1"/>
<evidence type="ECO:0000256" key="1">
    <source>
        <dbReference type="SAM" id="Phobius"/>
    </source>
</evidence>
<organism evidence="3">
    <name type="scientific">Laccaria bicolor (strain S238N-H82 / ATCC MYA-4686)</name>
    <name type="common">Bicoloured deceiver</name>
    <name type="synonym">Laccaria laccata var. bicolor</name>
    <dbReference type="NCBI Taxonomy" id="486041"/>
    <lineage>
        <taxon>Eukaryota</taxon>
        <taxon>Fungi</taxon>
        <taxon>Dikarya</taxon>
        <taxon>Basidiomycota</taxon>
        <taxon>Agaricomycotina</taxon>
        <taxon>Agaricomycetes</taxon>
        <taxon>Agaricomycetidae</taxon>
        <taxon>Agaricales</taxon>
        <taxon>Agaricineae</taxon>
        <taxon>Hydnangiaceae</taxon>
        <taxon>Laccaria</taxon>
    </lineage>
</organism>
<dbReference type="GeneID" id="6076490"/>
<dbReference type="Proteomes" id="UP000001194">
    <property type="component" value="Unassembled WGS sequence"/>
</dbReference>
<keyword evidence="3" id="KW-1185">Reference proteome</keyword>
<proteinExistence type="predicted"/>
<accession>B0DAB1</accession>
<dbReference type="HOGENOM" id="CLU_785423_0_0_1"/>
<dbReference type="KEGG" id="lbc:LACBIDRAFT_297229"/>
<name>B0DAB1_LACBS</name>
<keyword evidence="1" id="KW-1133">Transmembrane helix</keyword>
<keyword evidence="1" id="KW-0472">Membrane</keyword>
<feature type="transmembrane region" description="Helical" evidence="1">
    <location>
        <begin position="264"/>
        <end position="287"/>
    </location>
</feature>
<sequence>MVDHRPTDPGNLAKLYESHLSPYYKLYSGYGNGKLSTYKDSIFPAPPLNFSYKYIVSTSLMQFYRFLSLGSWSAYRVHVARVLDRVFDVSSLPEILAMANETGSGGETPPSQQRQTVPSSELHFIFSLKERWRVFQAQMENDAAAAAVICGVVALLTGLNLYYHHASSFSVARMLLSWCFISAFNGFCSGLALFEKFNHMDESFLAIEWTLAVKPTSFKTGLWWKVDLIALPFTWMLWTILFAVMGLIANAFESSCPSPQPAKAIRLAVAMGIFGGCNMLHAIWVFATAGREKKAMSNAWQKRAERIRNGTDDLFLCSNPDELPDSEGFCRLELKAADVCEFRALKANVADVNHGPERKYDWNIDLIEKLLRQNIW</sequence>
<feature type="transmembrane region" description="Helical" evidence="1">
    <location>
        <begin position="228"/>
        <end position="252"/>
    </location>
</feature>
<dbReference type="EMBL" id="DS547101">
    <property type="protein sequence ID" value="EDR08722.1"/>
    <property type="molecule type" value="Genomic_DNA"/>
</dbReference>
<gene>
    <name evidence="2" type="ORF">LACBIDRAFT_297229</name>
</gene>
<keyword evidence="1" id="KW-0812">Transmembrane</keyword>
<feature type="transmembrane region" description="Helical" evidence="1">
    <location>
        <begin position="175"/>
        <end position="194"/>
    </location>
</feature>
<dbReference type="RefSeq" id="XP_001880947.1">
    <property type="nucleotide sequence ID" value="XM_001880912.1"/>
</dbReference>
<feature type="transmembrane region" description="Helical" evidence="1">
    <location>
        <begin position="143"/>
        <end position="163"/>
    </location>
</feature>
<dbReference type="InParanoid" id="B0DAB1"/>
<reference evidence="2 3" key="1">
    <citation type="journal article" date="2008" name="Nature">
        <title>The genome of Laccaria bicolor provides insights into mycorrhizal symbiosis.</title>
        <authorList>
            <person name="Martin F."/>
            <person name="Aerts A."/>
            <person name="Ahren D."/>
            <person name="Brun A."/>
            <person name="Danchin E.G.J."/>
            <person name="Duchaussoy F."/>
            <person name="Gibon J."/>
            <person name="Kohler A."/>
            <person name="Lindquist E."/>
            <person name="Pereda V."/>
            <person name="Salamov A."/>
            <person name="Shapiro H.J."/>
            <person name="Wuyts J."/>
            <person name="Blaudez D."/>
            <person name="Buee M."/>
            <person name="Brokstein P."/>
            <person name="Canbaeck B."/>
            <person name="Cohen D."/>
            <person name="Courty P.E."/>
            <person name="Coutinho P.M."/>
            <person name="Delaruelle C."/>
            <person name="Detter J.C."/>
            <person name="Deveau A."/>
            <person name="DiFazio S."/>
            <person name="Duplessis S."/>
            <person name="Fraissinet-Tachet L."/>
            <person name="Lucic E."/>
            <person name="Frey-Klett P."/>
            <person name="Fourrey C."/>
            <person name="Feussner I."/>
            <person name="Gay G."/>
            <person name="Grimwood J."/>
            <person name="Hoegger P.J."/>
            <person name="Jain P."/>
            <person name="Kilaru S."/>
            <person name="Labbe J."/>
            <person name="Lin Y.C."/>
            <person name="Legue V."/>
            <person name="Le Tacon F."/>
            <person name="Marmeisse R."/>
            <person name="Melayah D."/>
            <person name="Montanini B."/>
            <person name="Muratet M."/>
            <person name="Nehls U."/>
            <person name="Niculita-Hirzel H."/>
            <person name="Oudot-Le Secq M.P."/>
            <person name="Peter M."/>
            <person name="Quesneville H."/>
            <person name="Rajashekar B."/>
            <person name="Reich M."/>
            <person name="Rouhier N."/>
            <person name="Schmutz J."/>
            <person name="Yin T."/>
            <person name="Chalot M."/>
            <person name="Henrissat B."/>
            <person name="Kuees U."/>
            <person name="Lucas S."/>
            <person name="Van de Peer Y."/>
            <person name="Podila G.K."/>
            <person name="Polle A."/>
            <person name="Pukkila P.J."/>
            <person name="Richardson P.M."/>
            <person name="Rouze P."/>
            <person name="Sanders I.R."/>
            <person name="Stajich J.E."/>
            <person name="Tunlid A."/>
            <person name="Tuskan G."/>
            <person name="Grigoriev I.V."/>
        </authorList>
    </citation>
    <scope>NUCLEOTIDE SEQUENCE [LARGE SCALE GENOMIC DNA]</scope>
    <source>
        <strain evidence="3">S238N-H82 / ATCC MYA-4686</strain>
    </source>
</reference>